<dbReference type="Pfam" id="PF00814">
    <property type="entry name" value="TsaD"/>
    <property type="match status" value="1"/>
</dbReference>
<dbReference type="InterPro" id="IPR000905">
    <property type="entry name" value="Gcp-like_dom"/>
</dbReference>
<sequence>MAVLLALETSSTVCSVALFKNGQLLGVSELQIEKSHSSHITVLIEQLLQNCQVNLKDLAAIAISGGPGSYTGLRIGSATAKGLCYSLSIPLIEVSTLDAIAAKAIGYTPKPENYLYCPMIDARRMEVYTTITNHNLEALVPVAPLVLEKDSFKPELAKHKIIFCGSGVAKFKHLVEEPANAYFLEHVKPSADLIGKLALSKLEQNIFQNVAYYEPFYLKEVYITSSAK</sequence>
<comment type="caution">
    <text evidence="2">The sequence shown here is derived from an EMBL/GenBank/DDBJ whole genome shotgun (WGS) entry which is preliminary data.</text>
</comment>
<dbReference type="PANTHER" id="PTHR11735:SF11">
    <property type="entry name" value="TRNA THREONYLCARBAMOYLADENOSINE BIOSYNTHESIS PROTEIN TSAB"/>
    <property type="match status" value="1"/>
</dbReference>
<dbReference type="PANTHER" id="PTHR11735">
    <property type="entry name" value="TRNA N6-ADENOSINE THREONYLCARBAMOYLTRANSFERASE"/>
    <property type="match status" value="1"/>
</dbReference>
<dbReference type="GO" id="GO:0016740">
    <property type="term" value="F:transferase activity"/>
    <property type="evidence" value="ECO:0007669"/>
    <property type="project" value="UniProtKB-KW"/>
</dbReference>
<protein>
    <submittedName>
        <fullName evidence="2">tRNA (Adenosine(37)-N6)-threonylcarbamoyltransferase complex dimerization subunit type 1 TsaB</fullName>
    </submittedName>
</protein>
<feature type="domain" description="Gcp-like" evidence="1">
    <location>
        <begin position="32"/>
        <end position="218"/>
    </location>
</feature>
<dbReference type="SUPFAM" id="SSF53067">
    <property type="entry name" value="Actin-like ATPase domain"/>
    <property type="match status" value="2"/>
</dbReference>
<name>A0A5M6DJF8_9BACT</name>
<evidence type="ECO:0000313" key="3">
    <source>
        <dbReference type="Proteomes" id="UP000323426"/>
    </source>
</evidence>
<dbReference type="InterPro" id="IPR022496">
    <property type="entry name" value="T6A_TsaB"/>
</dbReference>
<evidence type="ECO:0000313" key="2">
    <source>
        <dbReference type="EMBL" id="KAA5547583.1"/>
    </source>
</evidence>
<dbReference type="RefSeq" id="WP_150088204.1">
    <property type="nucleotide sequence ID" value="NZ_VWSF01000005.1"/>
</dbReference>
<dbReference type="GO" id="GO:0002949">
    <property type="term" value="P:tRNA threonylcarbamoyladenosine modification"/>
    <property type="evidence" value="ECO:0007669"/>
    <property type="project" value="InterPro"/>
</dbReference>
<dbReference type="CDD" id="cd24032">
    <property type="entry name" value="ASKHA_NBD_TsaB"/>
    <property type="match status" value="1"/>
</dbReference>
<proteinExistence type="predicted"/>
<keyword evidence="3" id="KW-1185">Reference proteome</keyword>
<organism evidence="2 3">
    <name type="scientific">Adhaeribacter rhizoryzae</name>
    <dbReference type="NCBI Taxonomy" id="2607907"/>
    <lineage>
        <taxon>Bacteria</taxon>
        <taxon>Pseudomonadati</taxon>
        <taxon>Bacteroidota</taxon>
        <taxon>Cytophagia</taxon>
        <taxon>Cytophagales</taxon>
        <taxon>Hymenobacteraceae</taxon>
        <taxon>Adhaeribacter</taxon>
    </lineage>
</organism>
<accession>A0A5M6DJF8</accession>
<dbReference type="NCBIfam" id="TIGR03725">
    <property type="entry name" value="T6A_YeaZ"/>
    <property type="match status" value="1"/>
</dbReference>
<dbReference type="Proteomes" id="UP000323426">
    <property type="component" value="Unassembled WGS sequence"/>
</dbReference>
<dbReference type="InterPro" id="IPR043129">
    <property type="entry name" value="ATPase_NBD"/>
</dbReference>
<gene>
    <name evidence="2" type="primary">tsaB</name>
    <name evidence="2" type="ORF">F0145_09730</name>
</gene>
<reference evidence="2 3" key="1">
    <citation type="submission" date="2019-09" db="EMBL/GenBank/DDBJ databases">
        <title>Genome sequence and assembly of Adhaeribacter sp.</title>
        <authorList>
            <person name="Chhetri G."/>
        </authorList>
    </citation>
    <scope>NUCLEOTIDE SEQUENCE [LARGE SCALE GENOMIC DNA]</scope>
    <source>
        <strain evidence="2 3">DK36</strain>
    </source>
</reference>
<dbReference type="EMBL" id="VWSF01000005">
    <property type="protein sequence ID" value="KAA5547583.1"/>
    <property type="molecule type" value="Genomic_DNA"/>
</dbReference>
<evidence type="ECO:0000259" key="1">
    <source>
        <dbReference type="Pfam" id="PF00814"/>
    </source>
</evidence>
<dbReference type="Gene3D" id="3.30.420.40">
    <property type="match status" value="2"/>
</dbReference>
<dbReference type="AlphaFoldDB" id="A0A5M6DJF8"/>
<dbReference type="GO" id="GO:0005829">
    <property type="term" value="C:cytosol"/>
    <property type="evidence" value="ECO:0007669"/>
    <property type="project" value="TreeGrafter"/>
</dbReference>
<keyword evidence="2" id="KW-0808">Transferase</keyword>